<sequence length="71" mass="8183">MILFDLLKFVELNSGITKKDLADHFEVSEDGIDAMILIWMQKGLLKTVRSRNGEMKYFHLKNNEISVNILG</sequence>
<dbReference type="Pfam" id="PF09012">
    <property type="entry name" value="FeoC"/>
    <property type="match status" value="1"/>
</dbReference>
<accession>A0A4Q0YU27</accession>
<reference evidence="2 3" key="1">
    <citation type="submission" date="2017-10" db="EMBL/GenBank/DDBJ databases">
        <title>Nyctiphanis sp. nov., isolated from the stomach of the euphausiid Nyctiphanes simplex (Hansen, 1911) in the Gulf of California.</title>
        <authorList>
            <person name="Gomez-Gil B."/>
            <person name="Aguilar-Mendez M."/>
            <person name="Lopez-Cortes A."/>
            <person name="Gomez-Gutierrez J."/>
            <person name="Roque A."/>
            <person name="Lang E."/>
            <person name="Gonzalez-Castillo A."/>
        </authorList>
    </citation>
    <scope>NUCLEOTIDE SEQUENCE [LARGE SCALE GENOMIC DNA]</scope>
    <source>
        <strain evidence="2 3">CAIM 600</strain>
    </source>
</reference>
<keyword evidence="3" id="KW-1185">Reference proteome</keyword>
<evidence type="ECO:0000313" key="2">
    <source>
        <dbReference type="EMBL" id="RXJ74750.1"/>
    </source>
</evidence>
<dbReference type="RefSeq" id="WP_129120642.1">
    <property type="nucleotide sequence ID" value="NZ_PEIB01000001.1"/>
</dbReference>
<feature type="domain" description="Transcriptional regulator HTH-type FeoC" evidence="1">
    <location>
        <begin position="2"/>
        <end position="51"/>
    </location>
</feature>
<evidence type="ECO:0000313" key="3">
    <source>
        <dbReference type="Proteomes" id="UP000290287"/>
    </source>
</evidence>
<comment type="caution">
    <text evidence="2">The sequence shown here is derived from an EMBL/GenBank/DDBJ whole genome shotgun (WGS) entry which is preliminary data.</text>
</comment>
<organism evidence="2 3">
    <name type="scientific">Veronia nyctiphanis</name>
    <dbReference type="NCBI Taxonomy" id="1278244"/>
    <lineage>
        <taxon>Bacteria</taxon>
        <taxon>Pseudomonadati</taxon>
        <taxon>Pseudomonadota</taxon>
        <taxon>Gammaproteobacteria</taxon>
        <taxon>Vibrionales</taxon>
        <taxon>Vibrionaceae</taxon>
        <taxon>Veronia</taxon>
    </lineage>
</organism>
<proteinExistence type="predicted"/>
<evidence type="ECO:0000259" key="1">
    <source>
        <dbReference type="Pfam" id="PF09012"/>
    </source>
</evidence>
<dbReference type="EMBL" id="PEIB01000001">
    <property type="protein sequence ID" value="RXJ74750.1"/>
    <property type="molecule type" value="Genomic_DNA"/>
</dbReference>
<dbReference type="InterPro" id="IPR036390">
    <property type="entry name" value="WH_DNA-bd_sf"/>
</dbReference>
<dbReference type="SUPFAM" id="SSF46785">
    <property type="entry name" value="Winged helix' DNA-binding domain"/>
    <property type="match status" value="1"/>
</dbReference>
<protein>
    <recommendedName>
        <fullName evidence="1">Transcriptional regulator HTH-type FeoC domain-containing protein</fullName>
    </recommendedName>
</protein>
<dbReference type="OrthoDB" id="467062at2"/>
<dbReference type="Proteomes" id="UP000290287">
    <property type="component" value="Unassembled WGS sequence"/>
</dbReference>
<dbReference type="AlphaFoldDB" id="A0A4Q0YU27"/>
<gene>
    <name evidence="2" type="ORF">CS022_00510</name>
</gene>
<name>A0A4Q0YU27_9GAMM</name>
<dbReference type="InterPro" id="IPR015102">
    <property type="entry name" value="Tscrpt_reg_HTH_FeoC"/>
</dbReference>